<evidence type="ECO:0000313" key="2">
    <source>
        <dbReference type="EMBL" id="WOG83563.1"/>
    </source>
</evidence>
<keyword evidence="3" id="KW-1185">Reference proteome</keyword>
<dbReference type="SUPFAM" id="SSF50249">
    <property type="entry name" value="Nucleic acid-binding proteins"/>
    <property type="match status" value="7"/>
</dbReference>
<dbReference type="Pfam" id="PF02721">
    <property type="entry name" value="DUF223"/>
    <property type="match status" value="3"/>
</dbReference>
<dbReference type="Gene3D" id="2.40.50.140">
    <property type="entry name" value="Nucleic acid-binding proteins"/>
    <property type="match status" value="7"/>
</dbReference>
<protein>
    <recommendedName>
        <fullName evidence="1">Replication protein A 70 kDa DNA-binding subunit B/D first OB fold domain-containing protein</fullName>
    </recommendedName>
</protein>
<dbReference type="InterPro" id="IPR012340">
    <property type="entry name" value="NA-bd_OB-fold"/>
</dbReference>
<gene>
    <name evidence="2" type="ORF">DCAR_0102739</name>
</gene>
<reference evidence="2" key="2">
    <citation type="submission" date="2022-03" db="EMBL/GenBank/DDBJ databases">
        <title>Draft title - Genomic analysis of global carrot germplasm unveils the trajectory of domestication and the origin of high carotenoid orange carrot.</title>
        <authorList>
            <person name="Iorizzo M."/>
            <person name="Ellison S."/>
            <person name="Senalik D."/>
            <person name="Macko-Podgorni A."/>
            <person name="Grzebelus D."/>
            <person name="Bostan H."/>
            <person name="Rolling W."/>
            <person name="Curaba J."/>
            <person name="Simon P."/>
        </authorList>
    </citation>
    <scope>NUCLEOTIDE SEQUENCE</scope>
    <source>
        <tissue evidence="2">Leaf</tissue>
    </source>
</reference>
<dbReference type="AlphaFoldDB" id="A0AAF1AIB3"/>
<sequence>MEMKLYDPISNIDSTTYDWVCRVRVQSFWKGLNRETKEFWGINMVLIDDSNSRIHAFASAKYCDEVVKKIKEGGIYIVSNIKVKEYLGSEKFRAVRNKKHVFFTPHTKFELDETMGLKIEKFAFDLFHFDEIEKLANDERFLIDMVGKVKNIQELIKTTKNEEEKTRLKFDISNGRSTVPVTLFDTFGEDVEKEFFKRDINNIFVIICCAKVGRYEGVPHLSNYPATRVYINPEHYSVHELKKSWTESTKLPQKMHVETEEQKVDTPNKIFTIKEITSEPGKLVEGPVWCEVTVKRINDKSNWYFRKCTGCELELDCVNDKFKCSRPNGCGRIIPYPDKRFRICTLCSDSTGSISIIFSDYEITKLIGKTVTDLHAECADEAEEEKFPNILNSIVKAKYTIQLYMGEENIKNGSTVFEAKEIKQAQEKADNFDPNVAVADEIEELSMINATEGDSNLNHTPNTENSTNTKFRARKITEVVTFNAADTTIAKPPKIIKLEKLGDCQQRIKVRVIRLWRGATRAGVEFKNFNLILMDDKSKRLHAFVPTKCADEIEDKITVGKTYVIKNFAVQLYSASEKFRLLRNDRQLVFSMETNIQEVDDDGLSIGQEAFDFYDHSQLEELSKQTTYLTGEVDISHVPATRIFLNYKHHSVLHLRKLLANADFAKNALGTEIKKPVEQHSIESIFTLGKEYIEASVFSHVKIVGFDENMNWGYDACTDCGRETKMENPCPVYESCNRFVPYPDKKFRVHVFAKDHSGQMQVVLGDREVRTVIGFRARELFAQDSNWQQIPKLLFNIVEKDYSLIVKIREMNVEKDFKVYWATNICRGFVSIPKPKMHAHTMTDGETSQKYMCNAAMYILISSRLTLCVVAEGISGQMQVVLRDGEVRTITGSRTPNLADEETINTNMDEIPYQMISNLRPQTTTAWRLKVRVTRVWQAIDRQGNTVGINLIFVDELGGRIHAWIAAANMNQFQNLITEGQTYNVHNFVVRQYGSMQTYRCFQNDVFIQLYHLTDLFAAEGVDYIQRHVFHFTDLSAIMDVETERNFLIDVVGIVQQVQPIRTYRNKYNELKNSIQLTINDMHTSAEVIFYDEMAQSFDQEVHNAGQHPVIVIIASVKATLIQGEEKLTNYPPTRFFINLNHEAVQDLRDAFRLANWRLH</sequence>
<dbReference type="InterPro" id="IPR003871">
    <property type="entry name" value="RFA1B/D_OB_1st"/>
</dbReference>
<name>A0AAF1AIB3_DAUCS</name>
<proteinExistence type="predicted"/>
<dbReference type="PANTHER" id="PTHR47165:SF4">
    <property type="entry name" value="OS03G0429900 PROTEIN"/>
    <property type="match status" value="1"/>
</dbReference>
<accession>A0AAF1AIB3</accession>
<organism evidence="2 3">
    <name type="scientific">Daucus carota subsp. sativus</name>
    <name type="common">Carrot</name>
    <dbReference type="NCBI Taxonomy" id="79200"/>
    <lineage>
        <taxon>Eukaryota</taxon>
        <taxon>Viridiplantae</taxon>
        <taxon>Streptophyta</taxon>
        <taxon>Embryophyta</taxon>
        <taxon>Tracheophyta</taxon>
        <taxon>Spermatophyta</taxon>
        <taxon>Magnoliopsida</taxon>
        <taxon>eudicotyledons</taxon>
        <taxon>Gunneridae</taxon>
        <taxon>Pentapetalae</taxon>
        <taxon>asterids</taxon>
        <taxon>campanulids</taxon>
        <taxon>Apiales</taxon>
        <taxon>Apiaceae</taxon>
        <taxon>Apioideae</taxon>
        <taxon>Scandiceae</taxon>
        <taxon>Daucinae</taxon>
        <taxon>Daucus</taxon>
        <taxon>Daucus sect. Daucus</taxon>
    </lineage>
</organism>
<reference evidence="2" key="1">
    <citation type="journal article" date="2016" name="Nat. Genet.">
        <title>A high-quality carrot genome assembly provides new insights into carotenoid accumulation and asterid genome evolution.</title>
        <authorList>
            <person name="Iorizzo M."/>
            <person name="Ellison S."/>
            <person name="Senalik D."/>
            <person name="Zeng P."/>
            <person name="Satapoomin P."/>
            <person name="Huang J."/>
            <person name="Bowman M."/>
            <person name="Iovene M."/>
            <person name="Sanseverino W."/>
            <person name="Cavagnaro P."/>
            <person name="Yildiz M."/>
            <person name="Macko-Podgorni A."/>
            <person name="Moranska E."/>
            <person name="Grzebelus E."/>
            <person name="Grzebelus D."/>
            <person name="Ashrafi H."/>
            <person name="Zheng Z."/>
            <person name="Cheng S."/>
            <person name="Spooner D."/>
            <person name="Van Deynze A."/>
            <person name="Simon P."/>
        </authorList>
    </citation>
    <scope>NUCLEOTIDE SEQUENCE</scope>
    <source>
        <tissue evidence="2">Leaf</tissue>
    </source>
</reference>
<feature type="domain" description="Replication protein A 70 kDa DNA-binding subunit B/D first OB fold" evidence="1">
    <location>
        <begin position="6"/>
        <end position="109"/>
    </location>
</feature>
<feature type="domain" description="Replication protein A 70 kDa DNA-binding subunit B/D first OB fold" evidence="1">
    <location>
        <begin position="913"/>
        <end position="1008"/>
    </location>
</feature>
<evidence type="ECO:0000313" key="3">
    <source>
        <dbReference type="Proteomes" id="UP000077755"/>
    </source>
</evidence>
<evidence type="ECO:0000259" key="1">
    <source>
        <dbReference type="Pfam" id="PF02721"/>
    </source>
</evidence>
<dbReference type="CDD" id="cd04481">
    <property type="entry name" value="RPA1_DBD_B_like"/>
    <property type="match status" value="1"/>
</dbReference>
<dbReference type="CDD" id="cd04480">
    <property type="entry name" value="RPA1_DBD_A_like"/>
    <property type="match status" value="1"/>
</dbReference>
<dbReference type="PANTHER" id="PTHR47165">
    <property type="entry name" value="OS03G0429900 PROTEIN"/>
    <property type="match status" value="1"/>
</dbReference>
<dbReference type="Proteomes" id="UP000077755">
    <property type="component" value="Chromosome 1"/>
</dbReference>
<dbReference type="EMBL" id="CP093343">
    <property type="protein sequence ID" value="WOG83563.1"/>
    <property type="molecule type" value="Genomic_DNA"/>
</dbReference>
<feature type="domain" description="Replication protein A 70 kDa DNA-binding subunit B/D first OB fold" evidence="1">
    <location>
        <begin position="507"/>
        <end position="598"/>
    </location>
</feature>